<evidence type="ECO:0000256" key="4">
    <source>
        <dbReference type="ARBA" id="ARBA00022741"/>
    </source>
</evidence>
<protein>
    <submittedName>
        <fullName evidence="9">Putative Disease resistance protein</fullName>
    </submittedName>
</protein>
<feature type="domain" description="AAA+ ATPase" evidence="8">
    <location>
        <begin position="139"/>
        <end position="276"/>
    </location>
</feature>
<dbReference type="GO" id="GO:0051607">
    <property type="term" value="P:defense response to virus"/>
    <property type="evidence" value="ECO:0007669"/>
    <property type="project" value="UniProtKB-ARBA"/>
</dbReference>
<accession>A0A5B7C956</accession>
<evidence type="ECO:0000256" key="7">
    <source>
        <dbReference type="SAM" id="Coils"/>
    </source>
</evidence>
<keyword evidence="5" id="KW-0611">Plant defense</keyword>
<keyword evidence="7" id="KW-0175">Coiled coil</keyword>
<sequence length="746" mass="85846">MLGSSIDEKMQTLKSKLERLSCRVADINDELEQAEFRSGKKRKREVENWLGNVEKKRNELLSLEQDVQQSSVLSLLSMGKRADNMIREMEELVEQGQFSEGLLLDVHETKGEPLLTTKLIGEAFQNNLQKILDCLKKDELLSIGIYGMGGAGKTTLVTHVHNILLEKSNSTFDHVYWVTVSHDFSIHKFQDKIAETVLKRDLSNKYDERKRAAELSQALLQRKKCVLILDDVWKHFRLEEVGICVRVNGCKLILTTRSLDVCRRMGCHEIIKVKPLPERETWELFKETLGHGLALPADIEKIAMSVAKRCAGLPLGTVAMAGSMRGVNDICEWKNVLEELEESASGQRDMEDEVFPLLKLSYDRLKDARLQDCFLYCALYPEDRKIKRDELIIYFIAEGLIDRRKSMQAKLYMGHTLLNKLERACLLESCKNYEGKRYIKMHDLMREMALRVSPRFMVKAGLQLRKIPDEPEWKEDLDKVSLMDNYYIREIPEGTSPRCPNLSTLLFQVNNILRWIPYSFFVHMPALRVLDLSWTGIRDLPESISELESLTALFLQYCSKLKYVPPLGKLRALQMLNLSGTRIKEVPQGMEMLVNLNCLYMEDMGKKLMLPSGILPRLSHLQVLSIGKTKIGVEEVEELKLLEELTCELYELCDLNPFLSQYCKQLRIYHLMVDYYGDHHYSASEDFDYSYDKEVSIEGGEDRVLVPHDVQKLAIGRRHDVNSLCDIVSPSLNKLKECKIYIGAMG</sequence>
<evidence type="ECO:0000313" key="9">
    <source>
        <dbReference type="EMBL" id="MPA77430.1"/>
    </source>
</evidence>
<gene>
    <name evidence="9" type="ORF">Din_046871</name>
</gene>
<dbReference type="InterPro" id="IPR042197">
    <property type="entry name" value="Apaf_helical"/>
</dbReference>
<dbReference type="InterPro" id="IPR003593">
    <property type="entry name" value="AAA+_ATPase"/>
</dbReference>
<name>A0A5B7C956_DAVIN</name>
<keyword evidence="3" id="KW-0677">Repeat</keyword>
<evidence type="ECO:0000256" key="3">
    <source>
        <dbReference type="ARBA" id="ARBA00022737"/>
    </source>
</evidence>
<dbReference type="Gene3D" id="1.10.10.10">
    <property type="entry name" value="Winged helix-like DNA-binding domain superfamily/Winged helix DNA-binding domain"/>
    <property type="match status" value="1"/>
</dbReference>
<dbReference type="Gene3D" id="3.40.50.300">
    <property type="entry name" value="P-loop containing nucleotide triphosphate hydrolases"/>
    <property type="match status" value="1"/>
</dbReference>
<dbReference type="InterPro" id="IPR003591">
    <property type="entry name" value="Leu-rich_rpt_typical-subtyp"/>
</dbReference>
<dbReference type="SMART" id="SM00369">
    <property type="entry name" value="LRR_TYP"/>
    <property type="match status" value="2"/>
</dbReference>
<proteinExistence type="inferred from homology"/>
<evidence type="ECO:0000256" key="5">
    <source>
        <dbReference type="ARBA" id="ARBA00022821"/>
    </source>
</evidence>
<dbReference type="Gene3D" id="3.80.10.10">
    <property type="entry name" value="Ribonuclease Inhibitor"/>
    <property type="match status" value="1"/>
</dbReference>
<dbReference type="EMBL" id="GHES01046871">
    <property type="protein sequence ID" value="MPA77430.1"/>
    <property type="molecule type" value="Transcribed_RNA"/>
</dbReference>
<dbReference type="PANTHER" id="PTHR33463">
    <property type="entry name" value="NB-ARC DOMAIN-CONTAINING PROTEIN-RELATED"/>
    <property type="match status" value="1"/>
</dbReference>
<dbReference type="SUPFAM" id="SSF52058">
    <property type="entry name" value="L domain-like"/>
    <property type="match status" value="1"/>
</dbReference>
<dbReference type="Pfam" id="PF00931">
    <property type="entry name" value="NB-ARC"/>
    <property type="match status" value="1"/>
</dbReference>
<keyword evidence="6" id="KW-0067">ATP-binding</keyword>
<dbReference type="PANTHER" id="PTHR33463:SF187">
    <property type="entry name" value="AND NB-ARC DOMAIN DISEASE RESISTANCE PROTEIN, PUTATIVE-RELATED"/>
    <property type="match status" value="1"/>
</dbReference>
<dbReference type="InterPro" id="IPR050905">
    <property type="entry name" value="Plant_NBS-LRR"/>
</dbReference>
<evidence type="ECO:0000256" key="2">
    <source>
        <dbReference type="ARBA" id="ARBA00022614"/>
    </source>
</evidence>
<dbReference type="InterPro" id="IPR058922">
    <property type="entry name" value="WHD_DRP"/>
</dbReference>
<organism evidence="9">
    <name type="scientific">Davidia involucrata</name>
    <name type="common">Dove tree</name>
    <dbReference type="NCBI Taxonomy" id="16924"/>
    <lineage>
        <taxon>Eukaryota</taxon>
        <taxon>Viridiplantae</taxon>
        <taxon>Streptophyta</taxon>
        <taxon>Embryophyta</taxon>
        <taxon>Tracheophyta</taxon>
        <taxon>Spermatophyta</taxon>
        <taxon>Magnoliopsida</taxon>
        <taxon>eudicotyledons</taxon>
        <taxon>Gunneridae</taxon>
        <taxon>Pentapetalae</taxon>
        <taxon>asterids</taxon>
        <taxon>Cornales</taxon>
        <taxon>Nyssaceae</taxon>
        <taxon>Davidia</taxon>
    </lineage>
</organism>
<dbReference type="Gene3D" id="1.10.8.430">
    <property type="entry name" value="Helical domain of apoptotic protease-activating factors"/>
    <property type="match status" value="1"/>
</dbReference>
<dbReference type="FunFam" id="3.40.50.300:FF:001091">
    <property type="entry name" value="Probable disease resistance protein At1g61300"/>
    <property type="match status" value="1"/>
</dbReference>
<dbReference type="GO" id="GO:0043531">
    <property type="term" value="F:ADP binding"/>
    <property type="evidence" value="ECO:0007669"/>
    <property type="project" value="InterPro"/>
</dbReference>
<dbReference type="SMART" id="SM00382">
    <property type="entry name" value="AAA"/>
    <property type="match status" value="1"/>
</dbReference>
<dbReference type="PRINTS" id="PR00364">
    <property type="entry name" value="DISEASERSIST"/>
</dbReference>
<dbReference type="FunFam" id="1.10.10.10:FF:000322">
    <property type="entry name" value="Probable disease resistance protein At1g63360"/>
    <property type="match status" value="1"/>
</dbReference>
<comment type="similarity">
    <text evidence="1">Belongs to the disease resistance NB-LRR family.</text>
</comment>
<dbReference type="InterPro" id="IPR036388">
    <property type="entry name" value="WH-like_DNA-bd_sf"/>
</dbReference>
<evidence type="ECO:0000256" key="6">
    <source>
        <dbReference type="ARBA" id="ARBA00022840"/>
    </source>
</evidence>
<evidence type="ECO:0000256" key="1">
    <source>
        <dbReference type="ARBA" id="ARBA00008894"/>
    </source>
</evidence>
<dbReference type="InterPro" id="IPR002182">
    <property type="entry name" value="NB-ARC"/>
</dbReference>
<dbReference type="InterPro" id="IPR027417">
    <property type="entry name" value="P-loop_NTPase"/>
</dbReference>
<evidence type="ECO:0000259" key="8">
    <source>
        <dbReference type="SMART" id="SM00382"/>
    </source>
</evidence>
<keyword evidence="2" id="KW-0433">Leucine-rich repeat</keyword>
<dbReference type="Pfam" id="PF23559">
    <property type="entry name" value="WHD_DRP"/>
    <property type="match status" value="1"/>
</dbReference>
<reference evidence="9" key="1">
    <citation type="submission" date="2019-08" db="EMBL/GenBank/DDBJ databases">
        <title>Reference gene set and small RNA set construction with multiple tissues from Davidia involucrata Baill.</title>
        <authorList>
            <person name="Yang H."/>
            <person name="Zhou C."/>
            <person name="Li G."/>
            <person name="Wang J."/>
            <person name="Gao P."/>
            <person name="Wang M."/>
            <person name="Wang R."/>
            <person name="Zhao Y."/>
        </authorList>
    </citation>
    <scope>NUCLEOTIDE SEQUENCE</scope>
    <source>
        <tissue evidence="9">Mixed with DoveR01_LX</tissue>
    </source>
</reference>
<dbReference type="InterPro" id="IPR032675">
    <property type="entry name" value="LRR_dom_sf"/>
</dbReference>
<keyword evidence="4" id="KW-0547">Nucleotide-binding</keyword>
<dbReference type="AlphaFoldDB" id="A0A5B7C956"/>
<feature type="coiled-coil region" evidence="7">
    <location>
        <begin position="10"/>
        <end position="66"/>
    </location>
</feature>
<dbReference type="SUPFAM" id="SSF52540">
    <property type="entry name" value="P-loop containing nucleoside triphosphate hydrolases"/>
    <property type="match status" value="1"/>
</dbReference>
<dbReference type="GO" id="GO:0005524">
    <property type="term" value="F:ATP binding"/>
    <property type="evidence" value="ECO:0007669"/>
    <property type="project" value="UniProtKB-KW"/>
</dbReference>